<name>A0ABR9WD67_9BACT</name>
<dbReference type="RefSeq" id="WP_194121551.1">
    <property type="nucleotide sequence ID" value="NZ_JACYGY010000001.1"/>
</dbReference>
<proteinExistence type="predicted"/>
<feature type="transmembrane region" description="Helical" evidence="2">
    <location>
        <begin position="234"/>
        <end position="254"/>
    </location>
</feature>
<evidence type="ECO:0000313" key="3">
    <source>
        <dbReference type="EMBL" id="MBE9463418.1"/>
    </source>
</evidence>
<keyword evidence="4" id="KW-1185">Reference proteome</keyword>
<dbReference type="Pfam" id="PF03929">
    <property type="entry name" value="PepSY_TM"/>
    <property type="match status" value="1"/>
</dbReference>
<keyword evidence="2" id="KW-0812">Transmembrane</keyword>
<accession>A0ABR9WD67</accession>
<sequence>MKSKYTFRKLVDDLHLWVGLPSAIILFIMCLTGTVYAFRVDITHFLDTDKFTINAENKSPMPMAALTAKVEAEIKGKISNIQIPENKSEAWTIALNVPEKEKSGEKEVKTRKEDVKASMKKGISEKKEEPKGKSVSYFVNPYNGKILGDAQTSSLTFFATTLKIHRWLLLDKKIGGVITGTAAMMMIFLQITGLILWFPAKIKSWKKSGSWSPGFKIKTDATFKRVNFDLHKTLGFYAFVFVTIMAVTGPYFTFDWYKEGFTKAMGVKKSENPVSKIPGNSTYIPMETVLANANKVYTYPGNIRINMPADSVGTYAVLKSQSGFFTLAAIDRVYFDQYTGNMVKLEKYTDKTLGEKIVSSVKFIHTGELFGTFSKLLYFIACLLATSLPVSGFLIWYNKGKKEPKKGKVRSKVLVTQD</sequence>
<keyword evidence="2" id="KW-1133">Transmembrane helix</keyword>
<dbReference type="PANTHER" id="PTHR34219">
    <property type="entry name" value="IRON-REGULATED INNER MEMBRANE PROTEIN-RELATED"/>
    <property type="match status" value="1"/>
</dbReference>
<reference evidence="4" key="1">
    <citation type="submission" date="2023-07" db="EMBL/GenBank/DDBJ databases">
        <title>Dyadobacter sp. nov 'subterranea' isolated from contaminted grondwater.</title>
        <authorList>
            <person name="Szabo I."/>
            <person name="Al-Omari J."/>
            <person name="Szerdahelyi S.G."/>
            <person name="Rado J."/>
        </authorList>
    </citation>
    <scope>NUCLEOTIDE SEQUENCE [LARGE SCALE GENOMIC DNA]</scope>
    <source>
        <strain evidence="4">UP-52</strain>
    </source>
</reference>
<organism evidence="3 4">
    <name type="scientific">Dyadobacter subterraneus</name>
    <dbReference type="NCBI Taxonomy" id="2773304"/>
    <lineage>
        <taxon>Bacteria</taxon>
        <taxon>Pseudomonadati</taxon>
        <taxon>Bacteroidota</taxon>
        <taxon>Cytophagia</taxon>
        <taxon>Cytophagales</taxon>
        <taxon>Spirosomataceae</taxon>
        <taxon>Dyadobacter</taxon>
    </lineage>
</organism>
<dbReference type="Proteomes" id="UP000634134">
    <property type="component" value="Unassembled WGS sequence"/>
</dbReference>
<evidence type="ECO:0000256" key="1">
    <source>
        <dbReference type="SAM" id="MobiDB-lite"/>
    </source>
</evidence>
<evidence type="ECO:0000313" key="4">
    <source>
        <dbReference type="Proteomes" id="UP000634134"/>
    </source>
</evidence>
<protein>
    <submittedName>
        <fullName evidence="3">PepSY domain-containing protein</fullName>
    </submittedName>
</protein>
<dbReference type="EMBL" id="JACYGY010000001">
    <property type="protein sequence ID" value="MBE9463418.1"/>
    <property type="molecule type" value="Genomic_DNA"/>
</dbReference>
<feature type="transmembrane region" description="Helical" evidence="2">
    <location>
        <begin position="16"/>
        <end position="38"/>
    </location>
</feature>
<evidence type="ECO:0000256" key="2">
    <source>
        <dbReference type="SAM" id="Phobius"/>
    </source>
</evidence>
<keyword evidence="2" id="KW-0472">Membrane</keyword>
<feature type="region of interest" description="Disordered" evidence="1">
    <location>
        <begin position="102"/>
        <end position="127"/>
    </location>
</feature>
<feature type="transmembrane region" description="Helical" evidence="2">
    <location>
        <begin position="376"/>
        <end position="397"/>
    </location>
</feature>
<gene>
    <name evidence="3" type="ORF">IEE83_16145</name>
</gene>
<comment type="caution">
    <text evidence="3">The sequence shown here is derived from an EMBL/GenBank/DDBJ whole genome shotgun (WGS) entry which is preliminary data.</text>
</comment>
<feature type="transmembrane region" description="Helical" evidence="2">
    <location>
        <begin position="174"/>
        <end position="198"/>
    </location>
</feature>
<dbReference type="InterPro" id="IPR005625">
    <property type="entry name" value="PepSY-ass_TM"/>
</dbReference>